<gene>
    <name evidence="2" type="ORF">Q5I04_08375</name>
    <name evidence="3" type="ORF">Q5I06_08360</name>
</gene>
<dbReference type="RefSeq" id="WP_305517757.1">
    <property type="nucleotide sequence ID" value="NZ_JAUPEV010000018.1"/>
</dbReference>
<evidence type="ECO:0000256" key="1">
    <source>
        <dbReference type="SAM" id="SignalP"/>
    </source>
</evidence>
<evidence type="ECO:0000313" key="4">
    <source>
        <dbReference type="Proteomes" id="UP001177258"/>
    </source>
</evidence>
<comment type="caution">
    <text evidence="3">The sequence shown here is derived from an EMBL/GenBank/DDBJ whole genome shotgun (WGS) entry which is preliminary data.</text>
</comment>
<dbReference type="Pfam" id="PF01856">
    <property type="entry name" value="HP_OMP"/>
    <property type="match status" value="1"/>
</dbReference>
<protein>
    <submittedName>
        <fullName evidence="3">Outer membrane beta-barrel protein</fullName>
    </submittedName>
</protein>
<reference evidence="2 4" key="3">
    <citation type="journal article" date="2024" name="Syst. Appl. Microbiol.">
        <title>Helicobacter cappadocius sp. nov., from lizards: The first psychrotrophic Helicobacter species.</title>
        <authorList>
            <person name="Aydin F."/>
            <person name="Tarhane S."/>
            <person name="Karakaya E."/>
            <person name="Abay S."/>
            <person name="Kayman T."/>
            <person name="Guran O."/>
            <person name="Bozkurt E."/>
            <person name="Uzum N."/>
            <person name="Avci A."/>
            <person name="Olgun K."/>
            <person name="Jablonski D."/>
            <person name="Guran C."/>
            <person name="Burcin Saticioglu I."/>
        </authorList>
    </citation>
    <scope>NUCLEOTIDE SEQUENCE [LARGE SCALE GENOMIC DNA]</scope>
    <source>
        <strain evidence="2">Faydin-H75</strain>
        <strain evidence="4">faydin-H76</strain>
    </source>
</reference>
<dbReference type="InterPro" id="IPR002718">
    <property type="entry name" value="OMP_Helicobacter"/>
</dbReference>
<dbReference type="AlphaFoldDB" id="A0AA90PXC7"/>
<feature type="signal peptide" evidence="1">
    <location>
        <begin position="1"/>
        <end position="20"/>
    </location>
</feature>
<accession>A0AA90PXC7</accession>
<evidence type="ECO:0000313" key="5">
    <source>
        <dbReference type="Proteomes" id="UP001240777"/>
    </source>
</evidence>
<dbReference type="Proteomes" id="UP001177258">
    <property type="component" value="Unassembled WGS sequence"/>
</dbReference>
<organism evidence="3 4">
    <name type="scientific">Helicobacter cappadocius</name>
    <dbReference type="NCBI Taxonomy" id="3063998"/>
    <lineage>
        <taxon>Bacteria</taxon>
        <taxon>Pseudomonadati</taxon>
        <taxon>Campylobacterota</taxon>
        <taxon>Epsilonproteobacteria</taxon>
        <taxon>Campylobacterales</taxon>
        <taxon>Helicobacteraceae</taxon>
        <taxon>Helicobacter</taxon>
    </lineage>
</organism>
<feature type="chain" id="PRO_5041686126" evidence="1">
    <location>
        <begin position="21"/>
        <end position="254"/>
    </location>
</feature>
<dbReference type="EMBL" id="JAUPEV010000018">
    <property type="protein sequence ID" value="MDO7253918.1"/>
    <property type="molecule type" value="Genomic_DNA"/>
</dbReference>
<reference evidence="3 5" key="1">
    <citation type="submission" date="2023-07" db="EMBL/GenBank/DDBJ databases">
        <title>Unpublished Manusciprt.</title>
        <authorList>
            <person name="Aydin F."/>
            <person name="Tarhane S."/>
            <person name="Saticioglu I.B."/>
            <person name="Karakaya E."/>
            <person name="Abay S."/>
            <person name="Guran O."/>
            <person name="Bozkurt E."/>
            <person name="Uzum N."/>
            <person name="Olgun K."/>
            <person name="Jablonski D."/>
        </authorList>
    </citation>
    <scope>NUCLEOTIDE SEQUENCE</scope>
    <source>
        <strain evidence="5">faydin-H75</strain>
        <strain evidence="3">Faydin-H76</strain>
    </source>
</reference>
<evidence type="ECO:0000313" key="2">
    <source>
        <dbReference type="EMBL" id="MDO7253918.1"/>
    </source>
</evidence>
<reference evidence="2" key="2">
    <citation type="submission" date="2023-07" db="EMBL/GenBank/DDBJ databases">
        <authorList>
            <person name="Aydin F."/>
            <person name="Tarhane S."/>
            <person name="Saticioglu I.B."/>
            <person name="Karakaya E."/>
            <person name="Abay S."/>
            <person name="Guran O."/>
            <person name="Bozkurt E."/>
            <person name="Uzum N."/>
            <person name="Olgun K."/>
            <person name="Jablonski D."/>
        </authorList>
    </citation>
    <scope>NUCLEOTIDE SEQUENCE</scope>
    <source>
        <strain evidence="2">Faydin-H75</strain>
    </source>
</reference>
<keyword evidence="5" id="KW-1185">Reference proteome</keyword>
<proteinExistence type="predicted"/>
<evidence type="ECO:0000313" key="3">
    <source>
        <dbReference type="EMBL" id="MDP2539785.1"/>
    </source>
</evidence>
<dbReference type="Proteomes" id="UP001240777">
    <property type="component" value="Unassembled WGS sequence"/>
</dbReference>
<name>A0AA90PXC7_9HELI</name>
<sequence>MKKLFLCAVCSCLIATNSFGMNEDGKTGFFAGIDLSAATFKYLDDVTGERIPPGDNTYVLGTHYKASFNYGIKFGYQFYGTPNHGLAITAHLNMGDYSINAKDTESAKAGVSVDKKSNYFAFRYGVDMDYLFDFYNSQSNAIGLSAGIGYEFANYIKGKTDINFSGDMKANIDSFRNSLFGNGAYINLGLHYYFEKHQFEIGARLPFSIFGSDSYNANGNAQSELSKTSATSPIYQNVKIIANASYHFNYTYRF</sequence>
<dbReference type="EMBL" id="JAUYZK010000016">
    <property type="protein sequence ID" value="MDP2539785.1"/>
    <property type="molecule type" value="Genomic_DNA"/>
</dbReference>
<keyword evidence="1" id="KW-0732">Signal</keyword>